<feature type="domain" description="Imelysin-like" evidence="4">
    <location>
        <begin position="52"/>
        <end position="280"/>
    </location>
</feature>
<organism evidence="5 6">
    <name type="scientific">Wohlfahrtiimonas larvae</name>
    <dbReference type="NCBI Taxonomy" id="1157986"/>
    <lineage>
        <taxon>Bacteria</taxon>
        <taxon>Pseudomonadati</taxon>
        <taxon>Pseudomonadota</taxon>
        <taxon>Gammaproteobacteria</taxon>
        <taxon>Cardiobacteriales</taxon>
        <taxon>Ignatzschineriaceae</taxon>
        <taxon>Wohlfahrtiimonas</taxon>
    </lineage>
</organism>
<accession>A0ABP9MT09</accession>
<evidence type="ECO:0000256" key="3">
    <source>
        <dbReference type="ARBA" id="ARBA00022729"/>
    </source>
</evidence>
<dbReference type="Pfam" id="PF09375">
    <property type="entry name" value="Peptidase_M75"/>
    <property type="match status" value="1"/>
</dbReference>
<name>A0ABP9MT09_9GAMM</name>
<evidence type="ECO:0000313" key="5">
    <source>
        <dbReference type="EMBL" id="GAA5099752.1"/>
    </source>
</evidence>
<dbReference type="EMBL" id="BAABKE010000004">
    <property type="protein sequence ID" value="GAA5099752.1"/>
    <property type="molecule type" value="Genomic_DNA"/>
</dbReference>
<reference evidence="6" key="1">
    <citation type="journal article" date="2019" name="Int. J. Syst. Evol. Microbiol.">
        <title>The Global Catalogue of Microorganisms (GCM) 10K type strain sequencing project: providing services to taxonomists for standard genome sequencing and annotation.</title>
        <authorList>
            <consortium name="The Broad Institute Genomics Platform"/>
            <consortium name="The Broad Institute Genome Sequencing Center for Infectious Disease"/>
            <person name="Wu L."/>
            <person name="Ma J."/>
        </authorList>
    </citation>
    <scope>NUCLEOTIDE SEQUENCE [LARGE SCALE GENOMIC DNA]</scope>
    <source>
        <strain evidence="6">JCM 18424</strain>
    </source>
</reference>
<keyword evidence="6" id="KW-1185">Reference proteome</keyword>
<dbReference type="RefSeq" id="WP_077925447.1">
    <property type="nucleotide sequence ID" value="NZ_BAABKE010000004.1"/>
</dbReference>
<comment type="caution">
    <text evidence="5">The sequence shown here is derived from an EMBL/GenBank/DDBJ whole genome shotgun (WGS) entry which is preliminary data.</text>
</comment>
<dbReference type="Gene3D" id="1.20.1420.20">
    <property type="entry name" value="M75 peptidase, HXXE motif"/>
    <property type="match status" value="1"/>
</dbReference>
<evidence type="ECO:0000259" key="4">
    <source>
        <dbReference type="Pfam" id="PF09375"/>
    </source>
</evidence>
<protein>
    <recommendedName>
        <fullName evidence="4">Imelysin-like domain-containing protein</fullName>
    </recommendedName>
</protein>
<proteinExistence type="inferred from homology"/>
<dbReference type="PANTHER" id="PTHR39192:SF1">
    <property type="entry name" value="IRON UPTAKE SYSTEM COMPONENT EFEO"/>
    <property type="match status" value="1"/>
</dbReference>
<sequence>MDKKIISLCILILSTTFGNAKVGRQAILQSSDQPPIVALGDIPNPKQFQPAIDAYMKIATERMRNIETLLTQLSEALEHNDLTSAQQKYIEAHYQYETIRPVVLVFGNIDRMINSRAEAFLAREQDPNFKGFHAVEYELFAQKNVEKALLENQKLLKNVKDLAKRVAIETIFLPKLVQSAPDFAENILENKLSGHDNIYSGADLGEIVANLEGIDLVITQLQGFIPQELLQTTLPLDIKIRSRLQKYMIDTGFMPYSALTNEDKHELYGDVSALAEQLAKLRSILKVQVYHQFNGLDIKNEEK</sequence>
<dbReference type="InterPro" id="IPR018976">
    <property type="entry name" value="Imelysin-like"/>
</dbReference>
<gene>
    <name evidence="5" type="ORF">GCM10023338_13630</name>
</gene>
<dbReference type="PANTHER" id="PTHR39192">
    <property type="entry name" value="IRON UPTAKE SYSTEM COMPONENT EFEO"/>
    <property type="match status" value="1"/>
</dbReference>
<keyword evidence="3" id="KW-0732">Signal</keyword>
<dbReference type="Proteomes" id="UP001500631">
    <property type="component" value="Unassembled WGS sequence"/>
</dbReference>
<dbReference type="CDD" id="cd14656">
    <property type="entry name" value="Imelysin-like_EfeO"/>
    <property type="match status" value="1"/>
</dbReference>
<comment type="subcellular location">
    <subcellularLocation>
        <location evidence="1">Cell envelope</location>
    </subcellularLocation>
</comment>
<dbReference type="InterPro" id="IPR038352">
    <property type="entry name" value="Imelysin_sf"/>
</dbReference>
<dbReference type="InterPro" id="IPR034981">
    <property type="entry name" value="Imelysin-like_EfeO/Algp7"/>
</dbReference>
<evidence type="ECO:0000313" key="6">
    <source>
        <dbReference type="Proteomes" id="UP001500631"/>
    </source>
</evidence>
<evidence type="ECO:0000256" key="1">
    <source>
        <dbReference type="ARBA" id="ARBA00004196"/>
    </source>
</evidence>
<comment type="similarity">
    <text evidence="2">Belongs to the EfeM/EfeO family.</text>
</comment>
<evidence type="ECO:0000256" key="2">
    <source>
        <dbReference type="ARBA" id="ARBA00005989"/>
    </source>
</evidence>
<dbReference type="InterPro" id="IPR050894">
    <property type="entry name" value="EfeM/EfeO_iron_uptake"/>
</dbReference>